<comment type="caution">
    <text evidence="2">The sequence shown here is derived from an EMBL/GenBank/DDBJ whole genome shotgun (WGS) entry which is preliminary data.</text>
</comment>
<dbReference type="PATRIC" id="fig|1423814.6.peg.258"/>
<protein>
    <submittedName>
        <fullName evidence="2">Transposase</fullName>
    </submittedName>
</protein>
<feature type="domain" description="Transposase IS204/IS1001/IS1096/IS1165 DDE" evidence="1">
    <location>
        <begin position="161"/>
        <end position="408"/>
    </location>
</feature>
<proteinExistence type="predicted"/>
<organism evidence="2 3">
    <name type="scientific">Limosilactobacillus vaginalis DSM 5837 = ATCC 49540</name>
    <dbReference type="NCBI Taxonomy" id="1423814"/>
    <lineage>
        <taxon>Bacteria</taxon>
        <taxon>Bacillati</taxon>
        <taxon>Bacillota</taxon>
        <taxon>Bacilli</taxon>
        <taxon>Lactobacillales</taxon>
        <taxon>Lactobacillaceae</taxon>
        <taxon>Limosilactobacillus</taxon>
    </lineage>
</organism>
<dbReference type="HOGENOM" id="CLU_041900_1_0_9"/>
<dbReference type="PANTHER" id="PTHR33498:SF1">
    <property type="entry name" value="TRANSPOSASE FOR INSERTION SEQUENCE ELEMENT IS1557"/>
    <property type="match status" value="1"/>
</dbReference>
<evidence type="ECO:0000313" key="2">
    <source>
        <dbReference type="EMBL" id="EEJ41301.1"/>
    </source>
</evidence>
<evidence type="ECO:0000313" key="3">
    <source>
        <dbReference type="Proteomes" id="UP000004483"/>
    </source>
</evidence>
<sequence length="413" mass="48523">MQMSQNNSILNLLEIEDQNIKIQKVDTTIQNNEKVKLIYASLSYPVERCKNCGFKSVVKNGRRKTHLRLDSLNGTRYEMILAKQRYYCSNCQTTFGATTDLTKPNQTLSRKLKNQIMAFSKEGLNGQLVARICHCSPSSVHRTIKERMKRHYRMAVLPKHLCFDEFRSVKSVMSFICCDSESHQLVVKLKDRLSPSIIDYFENRYSKAEREQVETVVIDLNAQYQSFIYRLFPNAQIIIDRFHIIQLTGRALDNCRINILKFLDAHSREYKIMKSQWRLFHLKQTELHPEKPVYLRGINEYMTKQNAVDLITNKFDDFKAVYQTYQTITKALHDRDQELLQDVLEHYQPNKTAMDTTIATLRKNRRAVINSTKYEYSNGPLEGINQKIKTLKRVCYGFANQEFFFLRIDCLFA</sequence>
<reference evidence="2 3" key="1">
    <citation type="submission" date="2009-01" db="EMBL/GenBank/DDBJ databases">
        <authorList>
            <person name="Qin X."/>
            <person name="Bachman B."/>
            <person name="Battles P."/>
            <person name="Bell A."/>
            <person name="Bess C."/>
            <person name="Bickham C."/>
            <person name="Chaboub L."/>
            <person name="Chen D."/>
            <person name="Coyle M."/>
            <person name="Deiros D.R."/>
            <person name="Dinh H."/>
            <person name="Forbes L."/>
            <person name="Fowler G."/>
            <person name="Francisco L."/>
            <person name="Fu Q."/>
            <person name="Gubbala S."/>
            <person name="Hale W."/>
            <person name="Han Y."/>
            <person name="Hemphill L."/>
            <person name="Highlander S.K."/>
            <person name="Hirani K."/>
            <person name="Hogues M."/>
            <person name="Jackson L."/>
            <person name="Jakkamsetti A."/>
            <person name="Javaid M."/>
            <person name="Jiang H."/>
            <person name="Korchina V."/>
            <person name="Kovar C."/>
            <person name="Lara F."/>
            <person name="Lee S."/>
            <person name="Mata R."/>
            <person name="Mathew T."/>
            <person name="Moen C."/>
            <person name="Morales K."/>
            <person name="Munidasa M."/>
            <person name="Nazareth L."/>
            <person name="Ngo R."/>
            <person name="Nguyen L."/>
            <person name="Okwuonu G."/>
            <person name="Ongeri F."/>
            <person name="Patil S."/>
            <person name="Petrosino J."/>
            <person name="Pham C."/>
            <person name="Pham P."/>
            <person name="Pu L.-L."/>
            <person name="Puazo M."/>
            <person name="Raj R."/>
            <person name="Reid J."/>
            <person name="Rouhana J."/>
            <person name="Saada N."/>
            <person name="Shang Y."/>
            <person name="Simmons D."/>
            <person name="Thornton R."/>
            <person name="Warren J."/>
            <person name="Weissenberger G."/>
            <person name="Zhang J."/>
            <person name="Zhang L."/>
            <person name="Zhou C."/>
            <person name="Zhu D."/>
            <person name="Muzny D."/>
            <person name="Worley K."/>
            <person name="Gibbs R."/>
        </authorList>
    </citation>
    <scope>NUCLEOTIDE SEQUENCE [LARGE SCALE GENOMIC DNA]</scope>
    <source>
        <strain evidence="2 3">ATCC 49540</strain>
    </source>
</reference>
<dbReference type="EMBL" id="ACGV01000018">
    <property type="protein sequence ID" value="EEJ41301.1"/>
    <property type="molecule type" value="Genomic_DNA"/>
</dbReference>
<name>C2ERU1_9LACO</name>
<dbReference type="InterPro" id="IPR002560">
    <property type="entry name" value="Transposase_DDE"/>
</dbReference>
<dbReference type="Proteomes" id="UP000004483">
    <property type="component" value="Unassembled WGS sequence"/>
</dbReference>
<dbReference type="PANTHER" id="PTHR33498">
    <property type="entry name" value="TRANSPOSASE FOR INSERTION SEQUENCE ELEMENT IS1557"/>
    <property type="match status" value="1"/>
</dbReference>
<dbReference type="Pfam" id="PF01610">
    <property type="entry name" value="DDE_Tnp_ISL3"/>
    <property type="match status" value="1"/>
</dbReference>
<dbReference type="AlphaFoldDB" id="C2ERU1"/>
<evidence type="ECO:0000259" key="1">
    <source>
        <dbReference type="Pfam" id="PF01610"/>
    </source>
</evidence>
<gene>
    <name evidence="2" type="ORF">HMPREF0549_0177</name>
</gene>
<dbReference type="NCBIfam" id="NF033550">
    <property type="entry name" value="transpos_ISL3"/>
    <property type="match status" value="1"/>
</dbReference>
<dbReference type="InterPro" id="IPR047951">
    <property type="entry name" value="Transpos_ISL3"/>
</dbReference>
<dbReference type="eggNOG" id="COG3464">
    <property type="taxonomic scope" value="Bacteria"/>
</dbReference>
<accession>C2ERU1</accession>